<dbReference type="Pfam" id="PF13665">
    <property type="entry name" value="Tox-PAAR-like"/>
    <property type="match status" value="1"/>
</dbReference>
<name>A0A658QV52_9BURK</name>
<feature type="compositionally biased region" description="Pro residues" evidence="1">
    <location>
        <begin position="34"/>
        <end position="46"/>
    </location>
</feature>
<feature type="region of interest" description="Disordered" evidence="1">
    <location>
        <begin position="34"/>
        <end position="59"/>
    </location>
</feature>
<evidence type="ECO:0000313" key="2">
    <source>
        <dbReference type="EMBL" id="SAL24623.1"/>
    </source>
</evidence>
<dbReference type="Proteomes" id="UP000198263">
    <property type="component" value="Unassembled WGS sequence"/>
</dbReference>
<dbReference type="AlphaFoldDB" id="A0A658QV52"/>
<organism evidence="2 3">
    <name type="scientific">Caballeronia concitans</name>
    <dbReference type="NCBI Taxonomy" id="1777133"/>
    <lineage>
        <taxon>Bacteria</taxon>
        <taxon>Pseudomonadati</taxon>
        <taxon>Pseudomonadota</taxon>
        <taxon>Betaproteobacteria</taxon>
        <taxon>Burkholderiales</taxon>
        <taxon>Burkholderiaceae</taxon>
        <taxon>Caballeronia</taxon>
    </lineage>
</organism>
<dbReference type="Gene3D" id="1.10.30.50">
    <property type="match status" value="1"/>
</dbReference>
<dbReference type="RefSeq" id="WP_052449823.1">
    <property type="nucleotide sequence ID" value="NZ_FCNV02000002.1"/>
</dbReference>
<dbReference type="EMBL" id="FCNV02000002">
    <property type="protein sequence ID" value="SAL24623.1"/>
    <property type="molecule type" value="Genomic_DNA"/>
</dbReference>
<evidence type="ECO:0000313" key="3">
    <source>
        <dbReference type="Proteomes" id="UP000198263"/>
    </source>
</evidence>
<proteinExistence type="predicted"/>
<dbReference type="OrthoDB" id="8073614at2"/>
<protein>
    <submittedName>
        <fullName evidence="2">Uncharacterized protein</fullName>
    </submittedName>
</protein>
<evidence type="ECO:0000256" key="1">
    <source>
        <dbReference type="SAM" id="MobiDB-lite"/>
    </source>
</evidence>
<gene>
    <name evidence="2" type="ORF">AWB72_01901</name>
</gene>
<keyword evidence="3" id="KW-1185">Reference proteome</keyword>
<feature type="compositionally biased region" description="Polar residues" evidence="1">
    <location>
        <begin position="49"/>
        <end position="59"/>
    </location>
</feature>
<reference evidence="2 3" key="1">
    <citation type="submission" date="2016-01" db="EMBL/GenBank/DDBJ databases">
        <authorList>
            <person name="Peeters C."/>
        </authorList>
    </citation>
    <scope>NUCLEOTIDE SEQUENCE [LARGE SCALE GENOMIC DNA]</scope>
    <source>
        <strain evidence="2">LMG 29315</strain>
    </source>
</reference>
<sequence length="300" mass="32606">MSTEVYANSREISGKAADGKSICALPDTCFTPPQTPATPPGVPVPYPNSAFSSDTTDGSKSVKIGGEEIMLKDVSSFKKSSGDEAGCAPKKGVLNSKISGSVYFISWSMDVIAEGENLPRHLDKTTHNHACPTANEGAPWIHVTALHPDAKPDLVPCEAKCNTKELSKEKKSNLRKQPEYETAKDKVNKPKPLTCPVCKEGRDKLSPDHIVPVTHVTAMKFFACLPTSEQSKIVNHPNNFVGICGSCNSSKSGTLWHNWFGHKVRQKVWDEASIRQPAIKATDTLLHDLQIMISQADCPK</sequence>
<comment type="caution">
    <text evidence="2">The sequence shown here is derived from an EMBL/GenBank/DDBJ whole genome shotgun (WGS) entry which is preliminary data.</text>
</comment>
<accession>A0A658QV52</accession>